<dbReference type="Pfam" id="PF05572">
    <property type="entry name" value="Peptidase_M43"/>
    <property type="match status" value="1"/>
</dbReference>
<evidence type="ECO:0000256" key="4">
    <source>
        <dbReference type="ARBA" id="ARBA00022729"/>
    </source>
</evidence>
<keyword evidence="6" id="KW-0862">Zinc</keyword>
<comment type="similarity">
    <text evidence="1">Belongs to the peptidase M43B family.</text>
</comment>
<evidence type="ECO:0000256" key="2">
    <source>
        <dbReference type="ARBA" id="ARBA00022670"/>
    </source>
</evidence>
<evidence type="ECO:0000313" key="10">
    <source>
        <dbReference type="EMBL" id="PZG52156.1"/>
    </source>
</evidence>
<gene>
    <name evidence="10" type="ORF">C1I98_07480</name>
</gene>
<evidence type="ECO:0000256" key="3">
    <source>
        <dbReference type="ARBA" id="ARBA00022723"/>
    </source>
</evidence>
<feature type="domain" description="Peptidase M43 pregnancy-associated plasma-A" evidence="9">
    <location>
        <begin position="146"/>
        <end position="229"/>
    </location>
</feature>
<comment type="caution">
    <text evidence="10">The sequence shown here is derived from an EMBL/GenBank/DDBJ whole genome shotgun (WGS) entry which is preliminary data.</text>
</comment>
<dbReference type="CDD" id="cd04275">
    <property type="entry name" value="ZnMc_pappalysin_like"/>
    <property type="match status" value="1"/>
</dbReference>
<organism evidence="10 11">
    <name type="scientific">Spongiactinospora gelatinilytica</name>
    <dbReference type="NCBI Taxonomy" id="2666298"/>
    <lineage>
        <taxon>Bacteria</taxon>
        <taxon>Bacillati</taxon>
        <taxon>Actinomycetota</taxon>
        <taxon>Actinomycetes</taxon>
        <taxon>Streptosporangiales</taxon>
        <taxon>Streptosporangiaceae</taxon>
        <taxon>Spongiactinospora</taxon>
    </lineage>
</organism>
<dbReference type="PANTHER" id="PTHR47466">
    <property type="match status" value="1"/>
</dbReference>
<keyword evidence="11" id="KW-1185">Reference proteome</keyword>
<dbReference type="GO" id="GO:0006508">
    <property type="term" value="P:proteolysis"/>
    <property type="evidence" value="ECO:0007669"/>
    <property type="project" value="UniProtKB-KW"/>
</dbReference>
<dbReference type="PANTHER" id="PTHR47466:SF1">
    <property type="entry name" value="METALLOPROTEASE MEP1 (AFU_ORTHOLOGUE AFUA_1G07730)-RELATED"/>
    <property type="match status" value="1"/>
</dbReference>
<keyword evidence="8" id="KW-1015">Disulfide bond</keyword>
<evidence type="ECO:0000313" key="11">
    <source>
        <dbReference type="Proteomes" id="UP000248544"/>
    </source>
</evidence>
<reference evidence="10 11" key="1">
    <citation type="submission" date="2018-01" db="EMBL/GenBank/DDBJ databases">
        <title>Draft genome sequence of Sphaerisporangium sp. 7K107.</title>
        <authorList>
            <person name="Sahin N."/>
            <person name="Saygin H."/>
            <person name="Ay H."/>
        </authorList>
    </citation>
    <scope>NUCLEOTIDE SEQUENCE [LARGE SCALE GENOMIC DNA]</scope>
    <source>
        <strain evidence="10 11">7K107</strain>
    </source>
</reference>
<keyword evidence="4" id="KW-0732">Signal</keyword>
<evidence type="ECO:0000259" key="9">
    <source>
        <dbReference type="Pfam" id="PF05572"/>
    </source>
</evidence>
<dbReference type="SUPFAM" id="SSF55486">
    <property type="entry name" value="Metalloproteases ('zincins'), catalytic domain"/>
    <property type="match status" value="1"/>
</dbReference>
<keyword evidence="2 10" id="KW-0645">Protease</keyword>
<dbReference type="GO" id="GO:0008237">
    <property type="term" value="F:metallopeptidase activity"/>
    <property type="evidence" value="ECO:0007669"/>
    <property type="project" value="UniProtKB-KW"/>
</dbReference>
<proteinExistence type="inferred from homology"/>
<name>A0A2W2GRI7_9ACTN</name>
<dbReference type="EMBL" id="POUA01000036">
    <property type="protein sequence ID" value="PZG52156.1"/>
    <property type="molecule type" value="Genomic_DNA"/>
</dbReference>
<evidence type="ECO:0000256" key="5">
    <source>
        <dbReference type="ARBA" id="ARBA00022801"/>
    </source>
</evidence>
<dbReference type="InterPro" id="IPR008754">
    <property type="entry name" value="Peptidase_M43"/>
</dbReference>
<dbReference type="InterPro" id="IPR024079">
    <property type="entry name" value="MetalloPept_cat_dom_sf"/>
</dbReference>
<dbReference type="Gene3D" id="3.40.390.10">
    <property type="entry name" value="Collagenase (Catalytic Domain)"/>
    <property type="match status" value="1"/>
</dbReference>
<accession>A0A2W2GRI7</accession>
<keyword evidence="7 10" id="KW-0482">Metalloprotease</keyword>
<protein>
    <submittedName>
        <fullName evidence="10">Zinc metalloprotease</fullName>
    </submittedName>
</protein>
<evidence type="ECO:0000256" key="7">
    <source>
        <dbReference type="ARBA" id="ARBA00023049"/>
    </source>
</evidence>
<evidence type="ECO:0000256" key="8">
    <source>
        <dbReference type="ARBA" id="ARBA00023157"/>
    </source>
</evidence>
<keyword evidence="5" id="KW-0378">Hydrolase</keyword>
<dbReference type="AlphaFoldDB" id="A0A2W2GRI7"/>
<evidence type="ECO:0000256" key="6">
    <source>
        <dbReference type="ARBA" id="ARBA00022833"/>
    </source>
</evidence>
<keyword evidence="3" id="KW-0479">Metal-binding</keyword>
<sequence>MVADLDARARRLRVVPTGAINVPLWVHVIDGGRRISRESVRDQIDALNAAYGGRFGGADTRVRFKLAGMTSTANPAWFRDPLGHEQEMKQALRRGGPSALNLYIAELNEVVLGYGTYPYWYRTNPVLDGVVIDWRSMPGGTMRTFNRGFTAVHEIGHWLGLLHTFENGCAEPGDGVADTPPEAYATEGCPDTKDTCPLSGKDPFHNFMDYAHDRCMSEFTQGQAVRIRTAWAAYRMVGRSSTLSR</sequence>
<dbReference type="Proteomes" id="UP000248544">
    <property type="component" value="Unassembled WGS sequence"/>
</dbReference>
<evidence type="ECO:0000256" key="1">
    <source>
        <dbReference type="ARBA" id="ARBA00008721"/>
    </source>
</evidence>
<dbReference type="GO" id="GO:0046872">
    <property type="term" value="F:metal ion binding"/>
    <property type="evidence" value="ECO:0007669"/>
    <property type="project" value="UniProtKB-KW"/>
</dbReference>